<evidence type="ECO:0000256" key="1">
    <source>
        <dbReference type="SAM" id="MobiDB-lite"/>
    </source>
</evidence>
<accession>A0ABR4IGM2</accession>
<feature type="region of interest" description="Disordered" evidence="1">
    <location>
        <begin position="1"/>
        <end position="54"/>
    </location>
</feature>
<comment type="caution">
    <text evidence="2">The sequence shown here is derived from an EMBL/GenBank/DDBJ whole genome shotgun (WGS) entry which is preliminary data.</text>
</comment>
<evidence type="ECO:0000313" key="2">
    <source>
        <dbReference type="EMBL" id="KAL2826899.1"/>
    </source>
</evidence>
<dbReference type="Proteomes" id="UP001610446">
    <property type="component" value="Unassembled WGS sequence"/>
</dbReference>
<dbReference type="EMBL" id="JBFXLU010000423">
    <property type="protein sequence ID" value="KAL2826899.1"/>
    <property type="molecule type" value="Genomic_DNA"/>
</dbReference>
<feature type="compositionally biased region" description="Polar residues" evidence="1">
    <location>
        <begin position="1"/>
        <end position="10"/>
    </location>
</feature>
<protein>
    <recommendedName>
        <fullName evidence="4">PH domain-containing protein</fullName>
    </recommendedName>
</protein>
<reference evidence="2 3" key="1">
    <citation type="submission" date="2024-07" db="EMBL/GenBank/DDBJ databases">
        <title>Section-level genome sequencing and comparative genomics of Aspergillus sections Usti and Cavernicolus.</title>
        <authorList>
            <consortium name="Lawrence Berkeley National Laboratory"/>
            <person name="Nybo J.L."/>
            <person name="Vesth T.C."/>
            <person name="Theobald S."/>
            <person name="Frisvad J.C."/>
            <person name="Larsen T.O."/>
            <person name="Kjaerboelling I."/>
            <person name="Rothschild-Mancinelli K."/>
            <person name="Lyhne E.K."/>
            <person name="Kogle M.E."/>
            <person name="Barry K."/>
            <person name="Clum A."/>
            <person name="Na H."/>
            <person name="Ledsgaard L."/>
            <person name="Lin J."/>
            <person name="Lipzen A."/>
            <person name="Kuo A."/>
            <person name="Riley R."/>
            <person name="Mondo S."/>
            <person name="Labutti K."/>
            <person name="Haridas S."/>
            <person name="Pangalinan J."/>
            <person name="Salamov A.A."/>
            <person name="Simmons B.A."/>
            <person name="Magnuson J.K."/>
            <person name="Chen J."/>
            <person name="Drula E."/>
            <person name="Henrissat B."/>
            <person name="Wiebenga A."/>
            <person name="Lubbers R.J."/>
            <person name="Gomes A.C."/>
            <person name="Makela M.R."/>
            <person name="Stajich J."/>
            <person name="Grigoriev I.V."/>
            <person name="Mortensen U.H."/>
            <person name="De Vries R.P."/>
            <person name="Baker S.E."/>
            <person name="Andersen M.R."/>
        </authorList>
    </citation>
    <scope>NUCLEOTIDE SEQUENCE [LARGE SCALE GENOMIC DNA]</scope>
    <source>
        <strain evidence="2 3">CBS 123904</strain>
    </source>
</reference>
<sequence length="244" mass="27674">MASNNQQQTGAAKRMARRPSSLQQRHQRLSALDGIESSKAPKPPAPATQPTCSVSLGIGHRSDSLIDHPNGRITHPSHWILIVRGEGTKANEWWHRYYHVRIENGLMIYSLAPFNVLADHNKMLVIPFERQIATIPWDRRVDVEGLAFSVRPQYCQLYVVELLGQMEKEKLLVAGTTEAVRAVAETPVETQVREMVDFGTGMVRAELWVIQNFLNDYLSFAKDPRRPCMEYDTCFYEDGVGLIV</sequence>
<name>A0ABR4IGM2_9EURO</name>
<keyword evidence="3" id="KW-1185">Reference proteome</keyword>
<proteinExistence type="predicted"/>
<gene>
    <name evidence="2" type="ORF">BJY01DRAFT_255876</name>
</gene>
<organism evidence="2 3">
    <name type="scientific">Aspergillus pseudoustus</name>
    <dbReference type="NCBI Taxonomy" id="1810923"/>
    <lineage>
        <taxon>Eukaryota</taxon>
        <taxon>Fungi</taxon>
        <taxon>Dikarya</taxon>
        <taxon>Ascomycota</taxon>
        <taxon>Pezizomycotina</taxon>
        <taxon>Eurotiomycetes</taxon>
        <taxon>Eurotiomycetidae</taxon>
        <taxon>Eurotiales</taxon>
        <taxon>Aspergillaceae</taxon>
        <taxon>Aspergillus</taxon>
        <taxon>Aspergillus subgen. Nidulantes</taxon>
    </lineage>
</organism>
<evidence type="ECO:0008006" key="4">
    <source>
        <dbReference type="Google" id="ProtNLM"/>
    </source>
</evidence>
<evidence type="ECO:0000313" key="3">
    <source>
        <dbReference type="Proteomes" id="UP001610446"/>
    </source>
</evidence>